<keyword evidence="1" id="KW-1133">Transmembrane helix</keyword>
<evidence type="ECO:0000313" key="3">
    <source>
        <dbReference type="Proteomes" id="UP001201812"/>
    </source>
</evidence>
<feature type="transmembrane region" description="Helical" evidence="1">
    <location>
        <begin position="95"/>
        <end position="122"/>
    </location>
</feature>
<dbReference type="AlphaFoldDB" id="A0AAD4MVR8"/>
<evidence type="ECO:0000256" key="1">
    <source>
        <dbReference type="SAM" id="Phobius"/>
    </source>
</evidence>
<dbReference type="SUPFAM" id="SSF81321">
    <property type="entry name" value="Family A G protein-coupled receptor-like"/>
    <property type="match status" value="1"/>
</dbReference>
<reference evidence="2" key="1">
    <citation type="submission" date="2022-01" db="EMBL/GenBank/DDBJ databases">
        <title>Genome Sequence Resource for Two Populations of Ditylenchus destructor, the Migratory Endoparasitic Phytonematode.</title>
        <authorList>
            <person name="Zhang H."/>
            <person name="Lin R."/>
            <person name="Xie B."/>
        </authorList>
    </citation>
    <scope>NUCLEOTIDE SEQUENCE</scope>
    <source>
        <strain evidence="2">BazhouSP</strain>
    </source>
</reference>
<evidence type="ECO:0000313" key="2">
    <source>
        <dbReference type="EMBL" id="KAI1705184.1"/>
    </source>
</evidence>
<dbReference type="InterPro" id="IPR019428">
    <property type="entry name" value="7TM_GPCR_serpentine_rcpt_Str"/>
</dbReference>
<comment type="caution">
    <text evidence="2">The sequence shown here is derived from an EMBL/GenBank/DDBJ whole genome shotgun (WGS) entry which is preliminary data.</text>
</comment>
<dbReference type="EMBL" id="JAKKPZ010000059">
    <property type="protein sequence ID" value="KAI1705184.1"/>
    <property type="molecule type" value="Genomic_DNA"/>
</dbReference>
<proteinExistence type="predicted"/>
<feature type="transmembrane region" description="Helical" evidence="1">
    <location>
        <begin position="272"/>
        <end position="296"/>
    </location>
</feature>
<feature type="transmembrane region" description="Helical" evidence="1">
    <location>
        <begin position="49"/>
        <end position="67"/>
    </location>
</feature>
<accession>A0AAD4MVR8</accession>
<feature type="transmembrane region" description="Helical" evidence="1">
    <location>
        <begin position="134"/>
        <end position="156"/>
    </location>
</feature>
<feature type="transmembrane region" description="Helical" evidence="1">
    <location>
        <begin position="20"/>
        <end position="37"/>
    </location>
</feature>
<sequence length="334" mass="38051">MLGENCPAGLLYYRVLEQGAAAISYCVNAFLIYLIVFHTPNDLKVYSRLLLCSCVVDCLFTTALFFTEPHAIVSEGVYFVALNGPIHTPNPSLCFFLLCIFLFTFYFTVVFVTVPFVYRYFLICRNTLINDARFYLLMAWSILSGTFVPIACYFCYYDHMWSILLSKDTISFLPCDYPAQIPFFAMELTWATATPLLIGAFTITYNYTVIIWCSVKIWSKVNSMRHMSQAVVTMNRQLNYMLLVQSVSPIALMAVPVLAMFGAVFIGVKQGAGMVLVTVALSWIPVLNPLSTIYFVKCYRIKICSILWNRKEGKQNTDVYTENCEFDISNDVFL</sequence>
<organism evidence="2 3">
    <name type="scientific">Ditylenchus destructor</name>
    <dbReference type="NCBI Taxonomy" id="166010"/>
    <lineage>
        <taxon>Eukaryota</taxon>
        <taxon>Metazoa</taxon>
        <taxon>Ecdysozoa</taxon>
        <taxon>Nematoda</taxon>
        <taxon>Chromadorea</taxon>
        <taxon>Rhabditida</taxon>
        <taxon>Tylenchina</taxon>
        <taxon>Tylenchomorpha</taxon>
        <taxon>Sphaerularioidea</taxon>
        <taxon>Anguinidae</taxon>
        <taxon>Anguininae</taxon>
        <taxon>Ditylenchus</taxon>
    </lineage>
</organism>
<dbReference type="PANTHER" id="PTHR22943:SF248">
    <property type="entry name" value="SEVEN TM RECEPTOR"/>
    <property type="match status" value="1"/>
</dbReference>
<keyword evidence="1" id="KW-0812">Transmembrane</keyword>
<dbReference type="Pfam" id="PF10326">
    <property type="entry name" value="7TM_GPCR_Str"/>
    <property type="match status" value="1"/>
</dbReference>
<dbReference type="Proteomes" id="UP001201812">
    <property type="component" value="Unassembled WGS sequence"/>
</dbReference>
<keyword evidence="3" id="KW-1185">Reference proteome</keyword>
<gene>
    <name evidence="2" type="ORF">DdX_13789</name>
</gene>
<name>A0AAD4MVR8_9BILA</name>
<dbReference type="PANTHER" id="PTHR22943">
    <property type="entry name" value="7-TRANSMEMBRANE DOMAIN RECEPTOR C.ELEGANS"/>
    <property type="match status" value="1"/>
</dbReference>
<feature type="transmembrane region" description="Helical" evidence="1">
    <location>
        <begin position="196"/>
        <end position="219"/>
    </location>
</feature>
<keyword evidence="1" id="KW-0472">Membrane</keyword>
<protein>
    <submittedName>
        <fullName evidence="2">Serpentine type 7TM GPCR chemoreceptor str domain-containing protein</fullName>
    </submittedName>
</protein>
<feature type="transmembrane region" description="Helical" evidence="1">
    <location>
        <begin position="240"/>
        <end position="266"/>
    </location>
</feature>